<accession>A0ABS9KLY5</accession>
<protein>
    <recommendedName>
        <fullName evidence="4">T9SS type A sorting domain-containing protein</fullName>
    </recommendedName>
</protein>
<evidence type="ECO:0000313" key="3">
    <source>
        <dbReference type="Proteomes" id="UP001165367"/>
    </source>
</evidence>
<dbReference type="EMBL" id="JAKLTR010000002">
    <property type="protein sequence ID" value="MCG2613316.1"/>
    <property type="molecule type" value="Genomic_DNA"/>
</dbReference>
<evidence type="ECO:0000256" key="1">
    <source>
        <dbReference type="SAM" id="SignalP"/>
    </source>
</evidence>
<dbReference type="PROSITE" id="PS51257">
    <property type="entry name" value="PROKAR_LIPOPROTEIN"/>
    <property type="match status" value="1"/>
</dbReference>
<dbReference type="Proteomes" id="UP001165367">
    <property type="component" value="Unassembled WGS sequence"/>
</dbReference>
<comment type="caution">
    <text evidence="2">The sequence shown here is derived from an EMBL/GenBank/DDBJ whole genome shotgun (WGS) entry which is preliminary data.</text>
</comment>
<reference evidence="2" key="1">
    <citation type="submission" date="2022-01" db="EMBL/GenBank/DDBJ databases">
        <authorList>
            <person name="Jo J.-H."/>
            <person name="Im W.-T."/>
        </authorList>
    </citation>
    <scope>NUCLEOTIDE SEQUENCE</scope>
    <source>
        <strain evidence="2">NA20</strain>
    </source>
</reference>
<sequence length="658" mass="69629">MKHLIGLALAGLCSAGSFQACAQTESRTYANFQGGYRTGMYALGLETVFGSIIDPNFATDSDPKTFSSPVIPAGLAGIAAVTQFMGFTTDGTLSTAKHINAGVPVTIKMSLPQSLLGLADAIEVGVYSGLHPVTAGIPPVLGTGAGNAAGYNATSMTKLYGGASLINLLNGAGELELTMTPSQSYEGVYVKLSGELLSLALSMQIYDAYIMESNPIPCASQGNAIDILSGVRGNGVVNLLSATGTVFQPWNTVDQGAGHLNTYATISTGAQVLSEVFETVIFNTKAKAGDSLQLVISDPGSGLLDLNLLAALQLKTYNGPVAGTVIGTAQTGLSLRLLSSSSNRYLLSIPMTTAFDRVEISLGGVANVLSTLRIYDVRRRMATPLVTGNNGTRQADTITVYKGTPLQLIATSTDPVSWYNAGNTWLGDGNTYNIPSVTADGYYTATAIRYGCAQNSSEYRVYVKVIGHLTLPVRELSLTAAKGNERINLYWTAKGEEQVSYYTLQKNTGSSGFVDIANIFAIGNSNEAKYEFPDKSPHTGRNLYRLIIHDLSGAIHYSNTIQLSWGGEDHSDRFRVFPNPATQSSTQYIAGLPAGDYTLQITTANGKMISQSNVNVAQNNSPVSFQTGNLVAGIYWLTAIPINAPGNGKRTTVTIRIQ</sequence>
<evidence type="ECO:0008006" key="4">
    <source>
        <dbReference type="Google" id="ProtNLM"/>
    </source>
</evidence>
<feature type="signal peptide" evidence="1">
    <location>
        <begin position="1"/>
        <end position="22"/>
    </location>
</feature>
<feature type="chain" id="PRO_5047370826" description="T9SS type A sorting domain-containing protein" evidence="1">
    <location>
        <begin position="23"/>
        <end position="658"/>
    </location>
</feature>
<dbReference type="RefSeq" id="WP_237868545.1">
    <property type="nucleotide sequence ID" value="NZ_JAKLTR010000002.1"/>
</dbReference>
<evidence type="ECO:0000313" key="2">
    <source>
        <dbReference type="EMBL" id="MCG2613316.1"/>
    </source>
</evidence>
<name>A0ABS9KLY5_9BACT</name>
<keyword evidence="1" id="KW-0732">Signal</keyword>
<proteinExistence type="predicted"/>
<organism evidence="2 3">
    <name type="scientific">Terrimonas ginsenosidimutans</name>
    <dbReference type="NCBI Taxonomy" id="2908004"/>
    <lineage>
        <taxon>Bacteria</taxon>
        <taxon>Pseudomonadati</taxon>
        <taxon>Bacteroidota</taxon>
        <taxon>Chitinophagia</taxon>
        <taxon>Chitinophagales</taxon>
        <taxon>Chitinophagaceae</taxon>
        <taxon>Terrimonas</taxon>
    </lineage>
</organism>
<keyword evidence="3" id="KW-1185">Reference proteome</keyword>
<gene>
    <name evidence="2" type="ORF">LZZ85_03455</name>
</gene>